<dbReference type="RefSeq" id="WP_029991049.1">
    <property type="nucleotide sequence ID" value="NZ_ATMJ01000038.1"/>
</dbReference>
<evidence type="ECO:0000256" key="4">
    <source>
        <dbReference type="ARBA" id="ARBA00022989"/>
    </source>
</evidence>
<feature type="transmembrane region" description="Helical" evidence="6">
    <location>
        <begin position="189"/>
        <end position="207"/>
    </location>
</feature>
<comment type="similarity">
    <text evidence="2">Belongs to the TMEM86 family.</text>
</comment>
<evidence type="ECO:0000256" key="5">
    <source>
        <dbReference type="ARBA" id="ARBA00023136"/>
    </source>
</evidence>
<dbReference type="InterPro" id="IPR012506">
    <property type="entry name" value="TMEM86B-like"/>
</dbReference>
<feature type="transmembrane region" description="Helical" evidence="6">
    <location>
        <begin position="159"/>
        <end position="180"/>
    </location>
</feature>
<dbReference type="EMBL" id="JMPR01000008">
    <property type="protein sequence ID" value="KFD22287.1"/>
    <property type="molecule type" value="Genomic_DNA"/>
</dbReference>
<proteinExistence type="inferred from homology"/>
<feature type="transmembrane region" description="Helical" evidence="6">
    <location>
        <begin position="28"/>
        <end position="44"/>
    </location>
</feature>
<evidence type="ECO:0000313" key="7">
    <source>
        <dbReference type="EMBL" id="KFD22287.1"/>
    </source>
</evidence>
<organism evidence="7 8">
    <name type="scientific">Tatumella ptyseos ATCC 33301</name>
    <dbReference type="NCBI Taxonomy" id="1005995"/>
    <lineage>
        <taxon>Bacteria</taxon>
        <taxon>Pseudomonadati</taxon>
        <taxon>Pseudomonadota</taxon>
        <taxon>Gammaproteobacteria</taxon>
        <taxon>Enterobacterales</taxon>
        <taxon>Erwiniaceae</taxon>
        <taxon>Tatumella</taxon>
    </lineage>
</organism>
<dbReference type="OrthoDB" id="6496852at2"/>
<keyword evidence="5 6" id="KW-0472">Membrane</keyword>
<dbReference type="eggNOG" id="COG3714">
    <property type="taxonomic scope" value="Bacteria"/>
</dbReference>
<evidence type="ECO:0000313" key="8">
    <source>
        <dbReference type="Proteomes" id="UP000028602"/>
    </source>
</evidence>
<keyword evidence="4 6" id="KW-1133">Transmembrane helix</keyword>
<sequence length="209" mass="23826">MLWSFLAVLFSGWLYIDASYRGPRWQRWLFKPVTFLLMLAWAWQAPTRSVVDYFIPAGLIAAMAGSLLAMLSRRQLLYAFGAMFLSSLLYTLNLTRGISFGVCWPVPLTLLVIGLVVLGIIRSRLEELRWPVCTMLTMTLVMCWAASLQYFSHQTDETLSLMAGTDLLLLAHICGLVSLFRRRFAGDRAICEALFIIGHFMIVRSLWVF</sequence>
<dbReference type="AlphaFoldDB" id="A0A085JP91"/>
<keyword evidence="3 6" id="KW-0812">Transmembrane</keyword>
<evidence type="ECO:0000256" key="2">
    <source>
        <dbReference type="ARBA" id="ARBA00007375"/>
    </source>
</evidence>
<comment type="subcellular location">
    <subcellularLocation>
        <location evidence="1">Membrane</location>
        <topology evidence="1">Multi-pass membrane protein</topology>
    </subcellularLocation>
</comment>
<reference evidence="7 8" key="1">
    <citation type="submission" date="2014-05" db="EMBL/GenBank/DDBJ databases">
        <title>ATOL: Assembling a taxonomically balanced genome-scale reconstruction of the evolutionary history of the Enterobacteriaceae.</title>
        <authorList>
            <person name="Plunkett G.III."/>
            <person name="Neeno-Eckwall E.C."/>
            <person name="Glasner J.D."/>
            <person name="Perna N.T."/>
        </authorList>
    </citation>
    <scope>NUCLEOTIDE SEQUENCE [LARGE SCALE GENOMIC DNA]</scope>
    <source>
        <strain evidence="7 8">ATCC 33301</strain>
    </source>
</reference>
<evidence type="ECO:0000256" key="6">
    <source>
        <dbReference type="SAM" id="Phobius"/>
    </source>
</evidence>
<evidence type="ECO:0000256" key="1">
    <source>
        <dbReference type="ARBA" id="ARBA00004141"/>
    </source>
</evidence>
<dbReference type="Proteomes" id="UP000028602">
    <property type="component" value="Unassembled WGS sequence"/>
</dbReference>
<feature type="transmembrane region" description="Helical" evidence="6">
    <location>
        <begin position="50"/>
        <end position="69"/>
    </location>
</feature>
<comment type="caution">
    <text evidence="7">The sequence shown here is derived from an EMBL/GenBank/DDBJ whole genome shotgun (WGS) entry which is preliminary data.</text>
</comment>
<accession>A0A085JP91</accession>
<keyword evidence="8" id="KW-1185">Reference proteome</keyword>
<dbReference type="Pfam" id="PF07947">
    <property type="entry name" value="YhhN"/>
    <property type="match status" value="1"/>
</dbReference>
<feature type="transmembrane region" description="Helical" evidence="6">
    <location>
        <begin position="98"/>
        <end position="121"/>
    </location>
</feature>
<name>A0A085JP91_9GAMM</name>
<feature type="transmembrane region" description="Helical" evidence="6">
    <location>
        <begin position="128"/>
        <end position="147"/>
    </location>
</feature>
<feature type="transmembrane region" description="Helical" evidence="6">
    <location>
        <begin position="76"/>
        <end position="92"/>
    </location>
</feature>
<dbReference type="GO" id="GO:0016020">
    <property type="term" value="C:membrane"/>
    <property type="evidence" value="ECO:0007669"/>
    <property type="project" value="UniProtKB-SubCell"/>
</dbReference>
<protein>
    <submittedName>
        <fullName evidence="7">Putative YhhN family protein</fullName>
    </submittedName>
</protein>
<gene>
    <name evidence="7" type="ORF">GTPT_0461</name>
</gene>
<evidence type="ECO:0000256" key="3">
    <source>
        <dbReference type="ARBA" id="ARBA00022692"/>
    </source>
</evidence>